<reference evidence="1 2" key="1">
    <citation type="journal article" date="2022" name="DNA Res.">
        <title>Chromosomal-level genome assembly of the orchid tree Bauhinia variegata (Leguminosae; Cercidoideae) supports the allotetraploid origin hypothesis of Bauhinia.</title>
        <authorList>
            <person name="Zhong Y."/>
            <person name="Chen Y."/>
            <person name="Zheng D."/>
            <person name="Pang J."/>
            <person name="Liu Y."/>
            <person name="Luo S."/>
            <person name="Meng S."/>
            <person name="Qian L."/>
            <person name="Wei D."/>
            <person name="Dai S."/>
            <person name="Zhou R."/>
        </authorList>
    </citation>
    <scope>NUCLEOTIDE SEQUENCE [LARGE SCALE GENOMIC DNA]</scope>
    <source>
        <strain evidence="1">BV-YZ2020</strain>
    </source>
</reference>
<gene>
    <name evidence="1" type="ORF">L6164_025031</name>
</gene>
<proteinExistence type="predicted"/>
<dbReference type="EMBL" id="CM039435">
    <property type="protein sequence ID" value="KAI4317131.1"/>
    <property type="molecule type" value="Genomic_DNA"/>
</dbReference>
<comment type="caution">
    <text evidence="1">The sequence shown here is derived from an EMBL/GenBank/DDBJ whole genome shotgun (WGS) entry which is preliminary data.</text>
</comment>
<keyword evidence="2" id="KW-1185">Reference proteome</keyword>
<accession>A0ACB9M1V0</accession>
<name>A0ACB9M1V0_BAUVA</name>
<dbReference type="Proteomes" id="UP000828941">
    <property type="component" value="Chromosome 10"/>
</dbReference>
<evidence type="ECO:0000313" key="1">
    <source>
        <dbReference type="EMBL" id="KAI4317131.1"/>
    </source>
</evidence>
<sequence>MGWGGDNHELKAARIAYNNAKSEGNHQEEARWANVIGDIYKKRGEYVKALKWLRIDYEISFKFLPHRHLLPTCQSLGELYLRLEEFQQALIYQKKHLELARDANDLVEQQRAITQLGRTYHELSSRSEHDHLSLRNAKKYFKLSMELAHTLRNKPPTNKSSFVKEYIDAHNNIGMLEIELDNFEEAEKILSRGLEICNEEELSEIDDGRSRLHHNLGNVYMELRMWNKAKENIENDIVICHRIGHLQGEAKGLINLGELHYRTQHYDTALACYHKAHALAKSLEDEDALITQIEANINIVEQAIQVMDELKKEEQKLKKLCRDMNTVKGTSRERKCLLQQYASLDILLDKSSTILAWDKNCKYAKEKIKIANELCDKERLSDSYLALGESYQKLRKFSKAMDWYRKSWEMYKSIGNLEGQALVKINIGNVLDSACDWKEALGAYKESYRIAVEAKLPSVQLTALENMHYSYMIRFDDENETRSLKQQIDKLKKSIEEEPETKRMSEDCCSETDTDADDCLSNIGSDAFCSSKPYSRSRTVTAGEELDEDMTLMSLLQSTKGSSRKKTGLIESPSNSTKQVNQTPKSLTKPINNLQTAVDRKRVRIILSDDDNDDDEMECSNRKVDNCLLQDLVNDDAIKSTNNVSSPASKIQVFTEYGSKYAINDEVSSGSFKFQSPRGATKIVKHPRSVSNDSVAEPDFPSSSRCDTNDSNKLLQHRIALPLMQNDEHQYIKFKVEKDMICIEATSCISGDQLNIESLKAEVACIYYLQLPAEKKSEGLFPIIQHIKYAGRDLESLETSEDLKENLRNSMVEASIDGWVQKRLIKMYIDCCKELSEVPNMKVLKRLYNTEVSDDEIIVSECDLQDLSVIPLLNALLSHKTFAMLDLSHNLLGNGTMEKLQKVLTASGQTYGGLTLDLHCNRFGPTALFQICECSVLFARLEVLNLSGNRLTDACGSYLSTILEKCTALCSLNLERCYITSRTIQKIADALDSRSVLTQLCIGYNNPISGNAIISLLDKLSTLERFSELNVSGLKLSKPVVDALCQLAGTLTLSGLMLGSTGIGTEGAIQLAESLCDGTQELVKLDLSYCGLTSNFVLNKRVTLFCFILELNLEGNPVTPEGSNTLSSLLTSPECCLKVLVLRKCQLGLAGVLQIIKALAENNYLEELNVAGNAVPNELSTLQHDFSVIECSQKLVEKLDTSDSPKVGLPMKVDDAQEGLCTSNSEWQQLEVADSEEDIPDRVEAAASGIDDSCGSSCQRNTQSPKCHFAQQLSTAICMAKHLQLLDLSDNDFSAQAAETFYNSWSSGLRVVSSLRHVTDQIIHFSTKEKKCCRVKPCCRKN</sequence>
<organism evidence="1 2">
    <name type="scientific">Bauhinia variegata</name>
    <name type="common">Purple orchid tree</name>
    <name type="synonym">Phanera variegata</name>
    <dbReference type="NCBI Taxonomy" id="167791"/>
    <lineage>
        <taxon>Eukaryota</taxon>
        <taxon>Viridiplantae</taxon>
        <taxon>Streptophyta</taxon>
        <taxon>Embryophyta</taxon>
        <taxon>Tracheophyta</taxon>
        <taxon>Spermatophyta</taxon>
        <taxon>Magnoliopsida</taxon>
        <taxon>eudicotyledons</taxon>
        <taxon>Gunneridae</taxon>
        <taxon>Pentapetalae</taxon>
        <taxon>rosids</taxon>
        <taxon>fabids</taxon>
        <taxon>Fabales</taxon>
        <taxon>Fabaceae</taxon>
        <taxon>Cercidoideae</taxon>
        <taxon>Cercideae</taxon>
        <taxon>Bauhiniinae</taxon>
        <taxon>Bauhinia</taxon>
    </lineage>
</organism>
<protein>
    <submittedName>
        <fullName evidence="1">Uncharacterized protein</fullName>
    </submittedName>
</protein>
<evidence type="ECO:0000313" key="2">
    <source>
        <dbReference type="Proteomes" id="UP000828941"/>
    </source>
</evidence>